<dbReference type="EMBL" id="KZ805402">
    <property type="protein sequence ID" value="PVH98971.1"/>
    <property type="molecule type" value="Genomic_DNA"/>
</dbReference>
<dbReference type="PANTHER" id="PTHR33112:SF16">
    <property type="entry name" value="HETEROKARYON INCOMPATIBILITY DOMAIN-CONTAINING PROTEIN"/>
    <property type="match status" value="1"/>
</dbReference>
<sequence length="598" mass="68627">MPLCNLCSNIPWEKLPTVPPGLPGNLTGHKYIQPILRWPQGVRGYEHHRNLSALRHSALSCDLCNLICSSANNVENQLEELRPKWEANEMTEYDWPTYELFVVKRREGGDGCWVLSFVDGNGPRAERRKGRKGTVGRYVSLSYCWGHSQEFTTTRATMEARKAGITVADMPETYQDIIKITRELGLRYLWVDSLCICQDDRADWEKESTKMLSIYSNAYVTVSAIRAKDSSQGFLGPRSDRKFIELDYTREGLQQNVLVFNLPMKEEFLTRSYINLRDEPLSQRAWSLQERALSHRVLIYGSDQMYFECNQGFKSEDGLYLKAQHNSAGWLERLKLEGKSKKDLFQEWYNTIRLYGPRKLTRATDKLPALSGIAGLYAEKIKEEYLAGLWKDHLVEGLAWQSLGFRRVEEYRAPSWSWASGDGYPASIHFLECVEIAEIIDAKVTLKGSNPFGEVTDGYIKLRAPMEQLHMMTENWNPEVPGHYPYYNNVKVRTAKGNPEGFHSRFDFNFTADDAPEEARKIVKSLEGIELFALLLLINKFDKKGGVKDKGTYHALIVKRVGDTEIYQRLGFLLCDNDDIGREPEKEDREGFSTITLV</sequence>
<gene>
    <name evidence="2" type="ORF">DM02DRAFT_595233</name>
</gene>
<name>A0A2V1DMA7_9PLEO</name>
<evidence type="ECO:0000313" key="2">
    <source>
        <dbReference type="EMBL" id="PVH98971.1"/>
    </source>
</evidence>
<dbReference type="Pfam" id="PF06985">
    <property type="entry name" value="HET"/>
    <property type="match status" value="1"/>
</dbReference>
<dbReference type="InterPro" id="IPR010730">
    <property type="entry name" value="HET"/>
</dbReference>
<dbReference type="PANTHER" id="PTHR33112">
    <property type="entry name" value="DOMAIN PROTEIN, PUTATIVE-RELATED"/>
    <property type="match status" value="1"/>
</dbReference>
<dbReference type="AlphaFoldDB" id="A0A2V1DMA7"/>
<evidence type="ECO:0000313" key="3">
    <source>
        <dbReference type="Proteomes" id="UP000244855"/>
    </source>
</evidence>
<protein>
    <submittedName>
        <fullName evidence="2">HET-domain-containing protein</fullName>
    </submittedName>
</protein>
<dbReference type="Proteomes" id="UP000244855">
    <property type="component" value="Unassembled WGS sequence"/>
</dbReference>
<dbReference type="STRING" id="97972.A0A2V1DMA7"/>
<reference evidence="2 3" key="1">
    <citation type="journal article" date="2018" name="Sci. Rep.">
        <title>Comparative genomics provides insights into the lifestyle and reveals functional heterogeneity of dark septate endophytic fungi.</title>
        <authorList>
            <person name="Knapp D.G."/>
            <person name="Nemeth J.B."/>
            <person name="Barry K."/>
            <person name="Hainaut M."/>
            <person name="Henrissat B."/>
            <person name="Johnson J."/>
            <person name="Kuo A."/>
            <person name="Lim J.H.P."/>
            <person name="Lipzen A."/>
            <person name="Nolan M."/>
            <person name="Ohm R.A."/>
            <person name="Tamas L."/>
            <person name="Grigoriev I.V."/>
            <person name="Spatafora J.W."/>
            <person name="Nagy L.G."/>
            <person name="Kovacs G.M."/>
        </authorList>
    </citation>
    <scope>NUCLEOTIDE SEQUENCE [LARGE SCALE GENOMIC DNA]</scope>
    <source>
        <strain evidence="2 3">DSE2036</strain>
    </source>
</reference>
<feature type="domain" description="Heterokaryon incompatibility" evidence="1">
    <location>
        <begin position="138"/>
        <end position="290"/>
    </location>
</feature>
<dbReference type="OrthoDB" id="47007at2759"/>
<evidence type="ECO:0000259" key="1">
    <source>
        <dbReference type="Pfam" id="PF06985"/>
    </source>
</evidence>
<proteinExistence type="predicted"/>
<accession>A0A2V1DMA7</accession>
<keyword evidence="3" id="KW-1185">Reference proteome</keyword>
<organism evidence="2 3">
    <name type="scientific">Periconia macrospinosa</name>
    <dbReference type="NCBI Taxonomy" id="97972"/>
    <lineage>
        <taxon>Eukaryota</taxon>
        <taxon>Fungi</taxon>
        <taxon>Dikarya</taxon>
        <taxon>Ascomycota</taxon>
        <taxon>Pezizomycotina</taxon>
        <taxon>Dothideomycetes</taxon>
        <taxon>Pleosporomycetidae</taxon>
        <taxon>Pleosporales</taxon>
        <taxon>Massarineae</taxon>
        <taxon>Periconiaceae</taxon>
        <taxon>Periconia</taxon>
    </lineage>
</organism>